<reference evidence="2" key="2">
    <citation type="submission" date="2021-12" db="EMBL/GenBank/DDBJ databases">
        <title>Resequencing data analysis of finger millet.</title>
        <authorList>
            <person name="Hatakeyama M."/>
            <person name="Aluri S."/>
            <person name="Balachadran M.T."/>
            <person name="Sivarajan S.R."/>
            <person name="Poveda L."/>
            <person name="Shimizu-Inatsugi R."/>
            <person name="Schlapbach R."/>
            <person name="Sreeman S.M."/>
            <person name="Shimizu K.K."/>
        </authorList>
    </citation>
    <scope>NUCLEOTIDE SEQUENCE</scope>
</reference>
<dbReference type="InterPro" id="IPR001810">
    <property type="entry name" value="F-box_dom"/>
</dbReference>
<evidence type="ECO:0000313" key="2">
    <source>
        <dbReference type="EMBL" id="GJN10399.1"/>
    </source>
</evidence>
<protein>
    <recommendedName>
        <fullName evidence="1">F-box domain-containing protein</fullName>
    </recommendedName>
</protein>
<accession>A0AAV5DJ85</accession>
<proteinExistence type="predicted"/>
<comment type="caution">
    <text evidence="2">The sequence shown here is derived from an EMBL/GenBank/DDBJ whole genome shotgun (WGS) entry which is preliminary data.</text>
</comment>
<organism evidence="2 3">
    <name type="scientific">Eleusine coracana subsp. coracana</name>
    <dbReference type="NCBI Taxonomy" id="191504"/>
    <lineage>
        <taxon>Eukaryota</taxon>
        <taxon>Viridiplantae</taxon>
        <taxon>Streptophyta</taxon>
        <taxon>Embryophyta</taxon>
        <taxon>Tracheophyta</taxon>
        <taxon>Spermatophyta</taxon>
        <taxon>Magnoliopsida</taxon>
        <taxon>Liliopsida</taxon>
        <taxon>Poales</taxon>
        <taxon>Poaceae</taxon>
        <taxon>PACMAD clade</taxon>
        <taxon>Chloridoideae</taxon>
        <taxon>Cynodonteae</taxon>
        <taxon>Eleusininae</taxon>
        <taxon>Eleusine</taxon>
    </lineage>
</organism>
<evidence type="ECO:0000313" key="3">
    <source>
        <dbReference type="Proteomes" id="UP001054889"/>
    </source>
</evidence>
<dbReference type="EMBL" id="BQKI01000017">
    <property type="protein sequence ID" value="GJN10399.1"/>
    <property type="molecule type" value="Genomic_DNA"/>
</dbReference>
<gene>
    <name evidence="2" type="primary">ga28489</name>
    <name evidence="2" type="ORF">PR202_ga28489</name>
</gene>
<dbReference type="Gene3D" id="1.20.1280.50">
    <property type="match status" value="1"/>
</dbReference>
<dbReference type="PANTHER" id="PTHR32133">
    <property type="entry name" value="OS07G0120400 PROTEIN"/>
    <property type="match status" value="1"/>
</dbReference>
<dbReference type="SUPFAM" id="SSF81383">
    <property type="entry name" value="F-box domain"/>
    <property type="match status" value="1"/>
</dbReference>
<reference evidence="2" key="1">
    <citation type="journal article" date="2018" name="DNA Res.">
        <title>Multiple hybrid de novo genome assembly of finger millet, an orphan allotetraploid crop.</title>
        <authorList>
            <person name="Hatakeyama M."/>
            <person name="Aluri S."/>
            <person name="Balachadran M.T."/>
            <person name="Sivarajan S.R."/>
            <person name="Patrignani A."/>
            <person name="Gruter S."/>
            <person name="Poveda L."/>
            <person name="Shimizu-Inatsugi R."/>
            <person name="Baeten J."/>
            <person name="Francoijs K.J."/>
            <person name="Nataraja K.N."/>
            <person name="Reddy Y.A.N."/>
            <person name="Phadnis S."/>
            <person name="Ravikumar R.L."/>
            <person name="Schlapbach R."/>
            <person name="Sreeman S.M."/>
            <person name="Shimizu K.K."/>
        </authorList>
    </citation>
    <scope>NUCLEOTIDE SEQUENCE</scope>
</reference>
<dbReference type="Proteomes" id="UP001054889">
    <property type="component" value="Unassembled WGS sequence"/>
</dbReference>
<evidence type="ECO:0000259" key="1">
    <source>
        <dbReference type="Pfam" id="PF00646"/>
    </source>
</evidence>
<sequence length="192" mass="21868">MTMPPPKPRRPPHLVNDAVEEILLRLPPDDPACLVRAAAVCRTWRRVLTTDAAFSVRYRAFHGTPPVLRFLRRSYFVHDCRDGLVFLGDHRELPEEPESFLSTFQFAAVGRRRACPDGGHFLVTSLGFQFDAEVTANACHYSSETGEWGPPTSVPFDYVRRRSYNRSCFIADAVYFAGEFGNVVLRYDLVRQ</sequence>
<dbReference type="AlphaFoldDB" id="A0AAV5DJ85"/>
<dbReference type="Pfam" id="PF00646">
    <property type="entry name" value="F-box"/>
    <property type="match status" value="1"/>
</dbReference>
<dbReference type="InterPro" id="IPR036047">
    <property type="entry name" value="F-box-like_dom_sf"/>
</dbReference>
<feature type="domain" description="F-box" evidence="1">
    <location>
        <begin position="13"/>
        <end position="49"/>
    </location>
</feature>
<keyword evidence="3" id="KW-1185">Reference proteome</keyword>
<name>A0AAV5DJ85_ELECO</name>